<dbReference type="InterPro" id="IPR025857">
    <property type="entry name" value="MacB_PCD"/>
</dbReference>
<dbReference type="PANTHER" id="PTHR30572">
    <property type="entry name" value="MEMBRANE COMPONENT OF TRANSPORTER-RELATED"/>
    <property type="match status" value="1"/>
</dbReference>
<dbReference type="Pfam" id="PF12704">
    <property type="entry name" value="MacB_PCD"/>
    <property type="match status" value="1"/>
</dbReference>
<evidence type="ECO:0000256" key="5">
    <source>
        <dbReference type="ARBA" id="ARBA00023136"/>
    </source>
</evidence>
<evidence type="ECO:0000256" key="3">
    <source>
        <dbReference type="ARBA" id="ARBA00022692"/>
    </source>
</evidence>
<feature type="transmembrane region" description="Helical" evidence="7">
    <location>
        <begin position="21"/>
        <end position="42"/>
    </location>
</feature>
<feature type="transmembrane region" description="Helical" evidence="7">
    <location>
        <begin position="373"/>
        <end position="393"/>
    </location>
</feature>
<comment type="similarity">
    <text evidence="6">Belongs to the ABC-4 integral membrane protein family.</text>
</comment>
<keyword evidence="4 7" id="KW-1133">Transmembrane helix</keyword>
<organism evidence="10 11">
    <name type="scientific">Rapidithrix thailandica</name>
    <dbReference type="NCBI Taxonomy" id="413964"/>
    <lineage>
        <taxon>Bacteria</taxon>
        <taxon>Pseudomonadati</taxon>
        <taxon>Bacteroidota</taxon>
        <taxon>Cytophagia</taxon>
        <taxon>Cytophagales</taxon>
        <taxon>Flammeovirgaceae</taxon>
        <taxon>Rapidithrix</taxon>
    </lineage>
</organism>
<dbReference type="Pfam" id="PF02687">
    <property type="entry name" value="FtsX"/>
    <property type="match status" value="1"/>
</dbReference>
<keyword evidence="3 7" id="KW-0812">Transmembrane</keyword>
<dbReference type="GO" id="GO:0005886">
    <property type="term" value="C:plasma membrane"/>
    <property type="evidence" value="ECO:0007669"/>
    <property type="project" value="UniProtKB-SubCell"/>
</dbReference>
<dbReference type="InterPro" id="IPR003838">
    <property type="entry name" value="ABC3_permease_C"/>
</dbReference>
<keyword evidence="11" id="KW-1185">Reference proteome</keyword>
<evidence type="ECO:0000313" key="10">
    <source>
        <dbReference type="EMBL" id="MEN7550918.1"/>
    </source>
</evidence>
<feature type="domain" description="MacB-like periplasmic core" evidence="9">
    <location>
        <begin position="21"/>
        <end position="239"/>
    </location>
</feature>
<feature type="domain" description="ABC3 transporter permease C-terminal" evidence="8">
    <location>
        <begin position="290"/>
        <end position="403"/>
    </location>
</feature>
<feature type="transmembrane region" description="Helical" evidence="7">
    <location>
        <begin position="281"/>
        <end position="305"/>
    </location>
</feature>
<name>A0AAW9SEK0_9BACT</name>
<evidence type="ECO:0000256" key="6">
    <source>
        <dbReference type="ARBA" id="ARBA00038076"/>
    </source>
</evidence>
<dbReference type="GO" id="GO:0022857">
    <property type="term" value="F:transmembrane transporter activity"/>
    <property type="evidence" value="ECO:0007669"/>
    <property type="project" value="TreeGrafter"/>
</dbReference>
<evidence type="ECO:0000313" key="11">
    <source>
        <dbReference type="Proteomes" id="UP001403385"/>
    </source>
</evidence>
<keyword evidence="2" id="KW-1003">Cell membrane</keyword>
<keyword evidence="5 7" id="KW-0472">Membrane</keyword>
<reference evidence="10 11" key="1">
    <citation type="submission" date="2024-04" db="EMBL/GenBank/DDBJ databases">
        <title>Novel genus in family Flammeovirgaceae.</title>
        <authorList>
            <person name="Nguyen T.H."/>
            <person name="Vuong T.Q."/>
            <person name="Le H."/>
            <person name="Kim S.-G."/>
        </authorList>
    </citation>
    <scope>NUCLEOTIDE SEQUENCE [LARGE SCALE GENOMIC DNA]</scope>
    <source>
        <strain evidence="10 11">JCM 23209</strain>
    </source>
</reference>
<protein>
    <submittedName>
        <fullName evidence="10">ABC transporter permease</fullName>
    </submittedName>
</protein>
<feature type="transmembrane region" description="Helical" evidence="7">
    <location>
        <begin position="334"/>
        <end position="361"/>
    </location>
</feature>
<dbReference type="RefSeq" id="WP_346823697.1">
    <property type="nucleotide sequence ID" value="NZ_JBDKWZ010000017.1"/>
</dbReference>
<comment type="subcellular location">
    <subcellularLocation>
        <location evidence="1">Cell membrane</location>
        <topology evidence="1">Multi-pass membrane protein</topology>
    </subcellularLocation>
</comment>
<gene>
    <name evidence="10" type="ORF">AAG747_23560</name>
</gene>
<dbReference type="EMBL" id="JBDKWZ010000017">
    <property type="protein sequence ID" value="MEN7550918.1"/>
    <property type="molecule type" value="Genomic_DNA"/>
</dbReference>
<dbReference type="Proteomes" id="UP001403385">
    <property type="component" value="Unassembled WGS sequence"/>
</dbReference>
<sequence length="410" mass="44467">MQFKENINEGLKAIKDNLLRSVLTASIVALGIMALVGILTAIDAIQYTISSGLAGLGGNSFEITSISRSRTRGGVKIQSKGPIEFKEAADFKQKFRHASNVSINTTVTGGVEVKRFSKKSNPNSTVMGVDEYFITNKGYDLEKGRNFSSIELLHGDNVAIIGQNLVEQIFKDGEPPLNKEIGFLGKKYRVVGILEKTGGLGGGAADRSILIPLENANKYRANRDLSYTIVVYQKDPTRIEYSMGEATGLMRLIRKDELGKPESFEINRSESIATSLNDTSVILKLGGATIGMVTLLGAAIGLMNIMMVSVTERTREIGVRKALGATPKRIREQFLFEAIIICLLGGALGIILGMSIGNLVAKLLAQGEFIVPWVWIFVGIVVCVLVGISAGYYPARKASKLDPIESLRYE</sequence>
<comment type="caution">
    <text evidence="10">The sequence shown here is derived from an EMBL/GenBank/DDBJ whole genome shotgun (WGS) entry which is preliminary data.</text>
</comment>
<evidence type="ECO:0000259" key="8">
    <source>
        <dbReference type="Pfam" id="PF02687"/>
    </source>
</evidence>
<evidence type="ECO:0000256" key="1">
    <source>
        <dbReference type="ARBA" id="ARBA00004651"/>
    </source>
</evidence>
<accession>A0AAW9SEK0</accession>
<evidence type="ECO:0000256" key="2">
    <source>
        <dbReference type="ARBA" id="ARBA00022475"/>
    </source>
</evidence>
<evidence type="ECO:0000256" key="4">
    <source>
        <dbReference type="ARBA" id="ARBA00022989"/>
    </source>
</evidence>
<dbReference type="AlphaFoldDB" id="A0AAW9SEK0"/>
<proteinExistence type="inferred from homology"/>
<dbReference type="InterPro" id="IPR050250">
    <property type="entry name" value="Macrolide_Exporter_MacB"/>
</dbReference>
<dbReference type="PANTHER" id="PTHR30572:SF4">
    <property type="entry name" value="ABC TRANSPORTER PERMEASE YTRF"/>
    <property type="match status" value="1"/>
</dbReference>
<evidence type="ECO:0000259" key="9">
    <source>
        <dbReference type="Pfam" id="PF12704"/>
    </source>
</evidence>
<evidence type="ECO:0000256" key="7">
    <source>
        <dbReference type="SAM" id="Phobius"/>
    </source>
</evidence>